<evidence type="ECO:0000313" key="2">
    <source>
        <dbReference type="Proteomes" id="UP000636110"/>
    </source>
</evidence>
<dbReference type="PANTHER" id="PTHR48098:SF1">
    <property type="entry name" value="DIACYLGLYCEROL ACYLTRANSFERASE_MYCOLYLTRANSFERASE AG85A"/>
    <property type="match status" value="1"/>
</dbReference>
<dbReference type="Proteomes" id="UP000636110">
    <property type="component" value="Unassembled WGS sequence"/>
</dbReference>
<dbReference type="InterPro" id="IPR050583">
    <property type="entry name" value="Mycobacterial_A85_antigen"/>
</dbReference>
<dbReference type="Gene3D" id="3.40.50.1820">
    <property type="entry name" value="alpha/beta hydrolase"/>
    <property type="match status" value="1"/>
</dbReference>
<reference evidence="1 2" key="1">
    <citation type="submission" date="2019-11" db="EMBL/GenBank/DDBJ databases">
        <title>Description of Pedobacter sp. LMG 31462T.</title>
        <authorList>
            <person name="Carlier A."/>
            <person name="Qi S."/>
            <person name="Vandamme P."/>
        </authorList>
    </citation>
    <scope>NUCLEOTIDE SEQUENCE [LARGE SCALE GENOMIC DNA]</scope>
    <source>
        <strain evidence="1 2">LMG 31462</strain>
    </source>
</reference>
<dbReference type="InterPro" id="IPR029058">
    <property type="entry name" value="AB_hydrolase_fold"/>
</dbReference>
<organism evidence="1 2">
    <name type="scientific">Pedobacter gandavensis</name>
    <dbReference type="NCBI Taxonomy" id="2679963"/>
    <lineage>
        <taxon>Bacteria</taxon>
        <taxon>Pseudomonadati</taxon>
        <taxon>Bacteroidota</taxon>
        <taxon>Sphingobacteriia</taxon>
        <taxon>Sphingobacteriales</taxon>
        <taxon>Sphingobacteriaceae</taxon>
        <taxon>Pedobacter</taxon>
    </lineage>
</organism>
<comment type="caution">
    <text evidence="1">The sequence shown here is derived from an EMBL/GenBank/DDBJ whole genome shotgun (WGS) entry which is preliminary data.</text>
</comment>
<protein>
    <submittedName>
        <fullName evidence="1">Prolyl oligopeptidase family serine peptidase</fullName>
    </submittedName>
</protein>
<dbReference type="Pfam" id="PF00756">
    <property type="entry name" value="Esterase"/>
    <property type="match status" value="1"/>
</dbReference>
<sequence>MRILLSTLSLLCIGFQSFSQKVDSLNIYSPSMEKEVKTLVIRPATPTKKKTPTVYILHGYSGYPKRTITQDIPALLKLSKDLKMTFVLPDGNYDSWYVDGELKNSKYETFIANELVSYIQNHYKSDPLKTAIMGWSMGGHGALYIGSRHKNTFKAIGSLCGVMDFTPYGKHYGVPKTLGDNPENWTKYTVMSQIEKLKNTPQQILISCGTEDPLIGQNRKLHQELITLGIPHIYEERPGAHNAAYWSEAAITQLLQLNQFFADHE</sequence>
<keyword evidence="2" id="KW-1185">Reference proteome</keyword>
<dbReference type="EMBL" id="WNXC01000001">
    <property type="protein sequence ID" value="MBB2148678.1"/>
    <property type="molecule type" value="Genomic_DNA"/>
</dbReference>
<proteinExistence type="predicted"/>
<name>A0ABR6EW69_9SPHI</name>
<dbReference type="InterPro" id="IPR000801">
    <property type="entry name" value="Esterase-like"/>
</dbReference>
<dbReference type="SUPFAM" id="SSF53474">
    <property type="entry name" value="alpha/beta-Hydrolases"/>
    <property type="match status" value="1"/>
</dbReference>
<dbReference type="RefSeq" id="WP_182954888.1">
    <property type="nucleotide sequence ID" value="NZ_WNXC01000001.1"/>
</dbReference>
<dbReference type="PANTHER" id="PTHR48098">
    <property type="entry name" value="ENTEROCHELIN ESTERASE-RELATED"/>
    <property type="match status" value="1"/>
</dbReference>
<gene>
    <name evidence="1" type="ORF">GM920_07115</name>
</gene>
<evidence type="ECO:0000313" key="1">
    <source>
        <dbReference type="EMBL" id="MBB2148678.1"/>
    </source>
</evidence>
<accession>A0ABR6EW69</accession>